<gene>
    <name evidence="1" type="ORF">NDU88_005582</name>
</gene>
<dbReference type="EMBL" id="JANPWB010000014">
    <property type="protein sequence ID" value="KAJ1100497.1"/>
    <property type="molecule type" value="Genomic_DNA"/>
</dbReference>
<dbReference type="Proteomes" id="UP001066276">
    <property type="component" value="Chromosome 10"/>
</dbReference>
<organism evidence="1 2">
    <name type="scientific">Pleurodeles waltl</name>
    <name type="common">Iberian ribbed newt</name>
    <dbReference type="NCBI Taxonomy" id="8319"/>
    <lineage>
        <taxon>Eukaryota</taxon>
        <taxon>Metazoa</taxon>
        <taxon>Chordata</taxon>
        <taxon>Craniata</taxon>
        <taxon>Vertebrata</taxon>
        <taxon>Euteleostomi</taxon>
        <taxon>Amphibia</taxon>
        <taxon>Batrachia</taxon>
        <taxon>Caudata</taxon>
        <taxon>Salamandroidea</taxon>
        <taxon>Salamandridae</taxon>
        <taxon>Pleurodelinae</taxon>
        <taxon>Pleurodeles</taxon>
    </lineage>
</organism>
<proteinExistence type="predicted"/>
<comment type="caution">
    <text evidence="1">The sequence shown here is derived from an EMBL/GenBank/DDBJ whole genome shotgun (WGS) entry which is preliminary data.</text>
</comment>
<sequence>MAGTVLPGSLLRHHAIERAWMPPACQRGGVRGEARLKALLQRRGTGPMREMLLKRPTWGKGVRRLPARFIRRSEASVVCG</sequence>
<evidence type="ECO:0000313" key="2">
    <source>
        <dbReference type="Proteomes" id="UP001066276"/>
    </source>
</evidence>
<keyword evidence="2" id="KW-1185">Reference proteome</keyword>
<name>A0AAV7MAE5_PLEWA</name>
<evidence type="ECO:0000313" key="1">
    <source>
        <dbReference type="EMBL" id="KAJ1100497.1"/>
    </source>
</evidence>
<reference evidence="1" key="1">
    <citation type="journal article" date="2022" name="bioRxiv">
        <title>Sequencing and chromosome-scale assembly of the giantPleurodeles waltlgenome.</title>
        <authorList>
            <person name="Brown T."/>
            <person name="Elewa A."/>
            <person name="Iarovenko S."/>
            <person name="Subramanian E."/>
            <person name="Araus A.J."/>
            <person name="Petzold A."/>
            <person name="Susuki M."/>
            <person name="Suzuki K.-i.T."/>
            <person name="Hayashi T."/>
            <person name="Toyoda A."/>
            <person name="Oliveira C."/>
            <person name="Osipova E."/>
            <person name="Leigh N.D."/>
            <person name="Simon A."/>
            <person name="Yun M.H."/>
        </authorList>
    </citation>
    <scope>NUCLEOTIDE SEQUENCE</scope>
    <source>
        <strain evidence="1">20211129_DDA</strain>
        <tissue evidence="1">Liver</tissue>
    </source>
</reference>
<protein>
    <submittedName>
        <fullName evidence="1">Uncharacterized protein</fullName>
    </submittedName>
</protein>
<accession>A0AAV7MAE5</accession>
<dbReference type="AlphaFoldDB" id="A0AAV7MAE5"/>